<feature type="compositionally biased region" description="Polar residues" evidence="1">
    <location>
        <begin position="15"/>
        <end position="26"/>
    </location>
</feature>
<evidence type="ECO:0000256" key="1">
    <source>
        <dbReference type="SAM" id="MobiDB-lite"/>
    </source>
</evidence>
<keyword evidence="3" id="KW-1185">Reference proteome</keyword>
<feature type="compositionally biased region" description="Gly residues" evidence="1">
    <location>
        <begin position="111"/>
        <end position="120"/>
    </location>
</feature>
<organism evidence="2 3">
    <name type="scientific">Gomphillus americanus</name>
    <dbReference type="NCBI Taxonomy" id="1940652"/>
    <lineage>
        <taxon>Eukaryota</taxon>
        <taxon>Fungi</taxon>
        <taxon>Dikarya</taxon>
        <taxon>Ascomycota</taxon>
        <taxon>Pezizomycotina</taxon>
        <taxon>Lecanoromycetes</taxon>
        <taxon>OSLEUM clade</taxon>
        <taxon>Ostropomycetidae</taxon>
        <taxon>Ostropales</taxon>
        <taxon>Graphidaceae</taxon>
        <taxon>Gomphilloideae</taxon>
        <taxon>Gomphillus</taxon>
    </lineage>
</organism>
<sequence length="120" mass="12955">MSSSSNLMDTEPGGEQTQYESVNTFNEPHARQGGSLKDSSEPTEADLQTRQEAREEGERTAEKIRYGQTISEGGMSGFTAGQEGEAKQETFGRTQTQNEDQSPAQTRREQGYGGGSNVGA</sequence>
<evidence type="ECO:0000313" key="2">
    <source>
        <dbReference type="EMBL" id="CAF9929621.1"/>
    </source>
</evidence>
<evidence type="ECO:0000313" key="3">
    <source>
        <dbReference type="Proteomes" id="UP000664169"/>
    </source>
</evidence>
<dbReference type="AlphaFoldDB" id="A0A8H3FP38"/>
<name>A0A8H3FP38_9LECA</name>
<feature type="compositionally biased region" description="Basic and acidic residues" evidence="1">
    <location>
        <begin position="47"/>
        <end position="65"/>
    </location>
</feature>
<comment type="caution">
    <text evidence="2">The sequence shown here is derived from an EMBL/GenBank/DDBJ whole genome shotgun (WGS) entry which is preliminary data.</text>
</comment>
<proteinExistence type="predicted"/>
<reference evidence="2" key="1">
    <citation type="submission" date="2021-03" db="EMBL/GenBank/DDBJ databases">
        <authorList>
            <person name="Tagirdzhanova G."/>
        </authorList>
    </citation>
    <scope>NUCLEOTIDE SEQUENCE</scope>
</reference>
<dbReference type="Proteomes" id="UP000664169">
    <property type="component" value="Unassembled WGS sequence"/>
</dbReference>
<accession>A0A8H3FP38</accession>
<gene>
    <name evidence="2" type="ORF">GOMPHAMPRED_005434</name>
</gene>
<feature type="compositionally biased region" description="Polar residues" evidence="1">
    <location>
        <begin position="91"/>
        <end position="105"/>
    </location>
</feature>
<feature type="region of interest" description="Disordered" evidence="1">
    <location>
        <begin position="1"/>
        <end position="120"/>
    </location>
</feature>
<dbReference type="EMBL" id="CAJPDQ010000033">
    <property type="protein sequence ID" value="CAF9929621.1"/>
    <property type="molecule type" value="Genomic_DNA"/>
</dbReference>
<protein>
    <submittedName>
        <fullName evidence="2">Uncharacterized protein</fullName>
    </submittedName>
</protein>
<dbReference type="OrthoDB" id="5386823at2759"/>